<reference evidence="3 4" key="1">
    <citation type="submission" date="2014-09" db="EMBL/GenBank/DDBJ databases">
        <title>Genome sequence of Pseudomonas lutea strain DSM 17257T.</title>
        <authorList>
            <person name="Kwak Y."/>
            <person name="Shin J.-H."/>
        </authorList>
    </citation>
    <scope>NUCLEOTIDE SEQUENCE [LARGE SCALE GENOMIC DNA]</scope>
    <source>
        <strain evidence="3 4">DSM 17257</strain>
    </source>
</reference>
<dbReference type="OrthoDB" id="7062115at2"/>
<keyword evidence="1" id="KW-0732">Signal</keyword>
<dbReference type="RefSeq" id="WP_037011427.1">
    <property type="nucleotide sequence ID" value="NZ_JRMB01000001.1"/>
</dbReference>
<protein>
    <recommendedName>
        <fullName evidence="2">Rap1a immunity protein domain-containing protein</fullName>
    </recommendedName>
</protein>
<proteinExistence type="predicted"/>
<feature type="domain" description="Rap1a immunity protein" evidence="2">
    <location>
        <begin position="25"/>
        <end position="121"/>
    </location>
</feature>
<name>A0A9X0EHH9_9PSED</name>
<dbReference type="Pfam" id="PF18602">
    <property type="entry name" value="Rap1a"/>
    <property type="match status" value="1"/>
</dbReference>
<accession>A0A9X0EHH9</accession>
<dbReference type="InterPro" id="IPR041238">
    <property type="entry name" value="Rap1a"/>
</dbReference>
<gene>
    <name evidence="3" type="ORF">LT42_08435</name>
</gene>
<feature type="signal peptide" evidence="1">
    <location>
        <begin position="1"/>
        <end position="23"/>
    </location>
</feature>
<dbReference type="AlphaFoldDB" id="A0A9X0EHH9"/>
<feature type="chain" id="PRO_5040723122" description="Rap1a immunity protein domain-containing protein" evidence="1">
    <location>
        <begin position="24"/>
        <end position="122"/>
    </location>
</feature>
<dbReference type="Proteomes" id="UP000029719">
    <property type="component" value="Unassembled WGS sequence"/>
</dbReference>
<dbReference type="EMBL" id="JRMB01000001">
    <property type="protein sequence ID" value="KGF65922.1"/>
    <property type="molecule type" value="Genomic_DNA"/>
</dbReference>
<organism evidence="3 4">
    <name type="scientific">Pseudomonas lutea</name>
    <dbReference type="NCBI Taxonomy" id="243924"/>
    <lineage>
        <taxon>Bacteria</taxon>
        <taxon>Pseudomonadati</taxon>
        <taxon>Pseudomonadota</taxon>
        <taxon>Gammaproteobacteria</taxon>
        <taxon>Pseudomonadales</taxon>
        <taxon>Pseudomonadaceae</taxon>
        <taxon>Pseudomonas</taxon>
    </lineage>
</organism>
<comment type="caution">
    <text evidence="3">The sequence shown here is derived from an EMBL/GenBank/DDBJ whole genome shotgun (WGS) entry which is preliminary data.</text>
</comment>
<evidence type="ECO:0000313" key="4">
    <source>
        <dbReference type="Proteomes" id="UP000029719"/>
    </source>
</evidence>
<evidence type="ECO:0000256" key="1">
    <source>
        <dbReference type="SAM" id="SignalP"/>
    </source>
</evidence>
<dbReference type="Gene3D" id="1.10.890.40">
    <property type="match status" value="1"/>
</dbReference>
<evidence type="ECO:0000313" key="3">
    <source>
        <dbReference type="EMBL" id="KGF65922.1"/>
    </source>
</evidence>
<evidence type="ECO:0000259" key="2">
    <source>
        <dbReference type="Pfam" id="PF18602"/>
    </source>
</evidence>
<sequence>MGKQWMAAVVLVGAVLWGQLAQADTGAEMAGHCRAFLSEKPDPEQSYGAGVCFGLVYGVTDTLKTAHLVSPEAVSVCIPIEDFTMGQAARILLKYLDDHPETLNESSSTLAIKAFRRAYPCK</sequence>